<accession>A0A9X0A7I3</accession>
<evidence type="ECO:0008006" key="3">
    <source>
        <dbReference type="Google" id="ProtNLM"/>
    </source>
</evidence>
<protein>
    <recommendedName>
        <fullName evidence="3">Transposase Helix-turn-helix domain-containing protein</fullName>
    </recommendedName>
</protein>
<evidence type="ECO:0000313" key="1">
    <source>
        <dbReference type="EMBL" id="KAJ7394234.1"/>
    </source>
</evidence>
<reference evidence="1" key="1">
    <citation type="submission" date="2023-01" db="EMBL/GenBank/DDBJ databases">
        <title>Genome assembly of the deep-sea coral Lophelia pertusa.</title>
        <authorList>
            <person name="Herrera S."/>
            <person name="Cordes E."/>
        </authorList>
    </citation>
    <scope>NUCLEOTIDE SEQUENCE</scope>
    <source>
        <strain evidence="1">USNM1676648</strain>
        <tissue evidence="1">Polyp</tissue>
    </source>
</reference>
<organism evidence="1 2">
    <name type="scientific">Desmophyllum pertusum</name>
    <dbReference type="NCBI Taxonomy" id="174260"/>
    <lineage>
        <taxon>Eukaryota</taxon>
        <taxon>Metazoa</taxon>
        <taxon>Cnidaria</taxon>
        <taxon>Anthozoa</taxon>
        <taxon>Hexacorallia</taxon>
        <taxon>Scleractinia</taxon>
        <taxon>Caryophylliina</taxon>
        <taxon>Caryophylliidae</taxon>
        <taxon>Desmophyllum</taxon>
    </lineage>
</organism>
<dbReference type="EMBL" id="MU825396">
    <property type="protein sequence ID" value="KAJ7394234.1"/>
    <property type="molecule type" value="Genomic_DNA"/>
</dbReference>
<evidence type="ECO:0000313" key="2">
    <source>
        <dbReference type="Proteomes" id="UP001163046"/>
    </source>
</evidence>
<comment type="caution">
    <text evidence="1">The sequence shown here is derived from an EMBL/GenBank/DDBJ whole genome shotgun (WGS) entry which is preliminary data.</text>
</comment>
<gene>
    <name evidence="1" type="ORF">OS493_000036</name>
</gene>
<dbReference type="OrthoDB" id="5969116at2759"/>
<dbReference type="Proteomes" id="UP001163046">
    <property type="component" value="Unassembled WGS sequence"/>
</dbReference>
<keyword evidence="2" id="KW-1185">Reference proteome</keyword>
<name>A0A9X0A7I3_9CNID</name>
<sequence>MIGADVPEWCWKKNFRMSKECFYELADELRLFIAPHPDSPNRRALSTEKRLAVTLYYLKDTGSLWKTANAFGIHQCTASKHIHFVCETINTKLDQSTYTYQGTMKKCDGKFQN</sequence>
<dbReference type="AlphaFoldDB" id="A0A9X0A7I3"/>
<proteinExistence type="predicted"/>